<accession>A0A4V2YFK6</accession>
<dbReference type="Gene3D" id="3.40.630.30">
    <property type="match status" value="1"/>
</dbReference>
<dbReference type="EMBL" id="SMKP01000017">
    <property type="protein sequence ID" value="TDD23537.1"/>
    <property type="molecule type" value="Genomic_DNA"/>
</dbReference>
<dbReference type="Pfam" id="PF00583">
    <property type="entry name" value="Acetyltransf_1"/>
    <property type="match status" value="1"/>
</dbReference>
<dbReference type="PROSITE" id="PS51186">
    <property type="entry name" value="GNAT"/>
    <property type="match status" value="1"/>
</dbReference>
<dbReference type="AlphaFoldDB" id="A0A4V2YFK6"/>
<feature type="domain" description="N-acetyltransferase" evidence="1">
    <location>
        <begin position="87"/>
        <end position="218"/>
    </location>
</feature>
<name>A0A4V2YFK6_9ACTN</name>
<sequence>MTEVLKKVHSATVGAWVDGWVISRRAPRPVPEPWGWRVDVGLPGHVARHIVSAPTPEILHQLTSRITTPGTWLKLCAPAAAVVPHLPAAWRIQEPEFMMIATRLPRTAPPAAPAGYTAAVTTRAGVTVARVLTNAGEVAARGQFAPAGRTAVVDQVETAARHRRRGLGTVIMRTLASAAASAGARQGVLVATAEGRALYETLGWTLHIPMTAVVLTGP</sequence>
<dbReference type="InterPro" id="IPR000182">
    <property type="entry name" value="GNAT_dom"/>
</dbReference>
<organism evidence="2 3">
    <name type="scientific">Nonomuraea diastatica</name>
    <dbReference type="NCBI Taxonomy" id="1848329"/>
    <lineage>
        <taxon>Bacteria</taxon>
        <taxon>Bacillati</taxon>
        <taxon>Actinomycetota</taxon>
        <taxon>Actinomycetes</taxon>
        <taxon>Streptosporangiales</taxon>
        <taxon>Streptosporangiaceae</taxon>
        <taxon>Nonomuraea</taxon>
    </lineage>
</organism>
<evidence type="ECO:0000313" key="2">
    <source>
        <dbReference type="EMBL" id="TDD23537.1"/>
    </source>
</evidence>
<dbReference type="SUPFAM" id="SSF55729">
    <property type="entry name" value="Acyl-CoA N-acyltransferases (Nat)"/>
    <property type="match status" value="1"/>
</dbReference>
<gene>
    <name evidence="2" type="ORF">E1294_08520</name>
</gene>
<reference evidence="2 3" key="1">
    <citation type="submission" date="2019-03" db="EMBL/GenBank/DDBJ databases">
        <title>Draft genome sequences of novel Actinobacteria.</title>
        <authorList>
            <person name="Sahin N."/>
            <person name="Ay H."/>
            <person name="Saygin H."/>
        </authorList>
    </citation>
    <scope>NUCLEOTIDE SEQUENCE [LARGE SCALE GENOMIC DNA]</scope>
    <source>
        <strain evidence="2 3">KC712</strain>
    </source>
</reference>
<dbReference type="OrthoDB" id="4966223at2"/>
<dbReference type="InterPro" id="IPR016181">
    <property type="entry name" value="Acyl_CoA_acyltransferase"/>
</dbReference>
<dbReference type="GO" id="GO:0016747">
    <property type="term" value="F:acyltransferase activity, transferring groups other than amino-acyl groups"/>
    <property type="evidence" value="ECO:0007669"/>
    <property type="project" value="InterPro"/>
</dbReference>
<keyword evidence="3" id="KW-1185">Reference proteome</keyword>
<keyword evidence="2" id="KW-0808">Transferase</keyword>
<dbReference type="Proteomes" id="UP000294543">
    <property type="component" value="Unassembled WGS sequence"/>
</dbReference>
<evidence type="ECO:0000313" key="3">
    <source>
        <dbReference type="Proteomes" id="UP000294543"/>
    </source>
</evidence>
<comment type="caution">
    <text evidence="2">The sequence shown here is derived from an EMBL/GenBank/DDBJ whole genome shotgun (WGS) entry which is preliminary data.</text>
</comment>
<protein>
    <submittedName>
        <fullName evidence="2">GNAT family N-acetyltransferase</fullName>
    </submittedName>
</protein>
<proteinExistence type="predicted"/>
<evidence type="ECO:0000259" key="1">
    <source>
        <dbReference type="PROSITE" id="PS51186"/>
    </source>
</evidence>